<comment type="caution">
    <text evidence="6">The sequence shown here is derived from an EMBL/GenBank/DDBJ whole genome shotgun (WGS) entry which is preliminary data.</text>
</comment>
<evidence type="ECO:0000313" key="6">
    <source>
        <dbReference type="EMBL" id="MCO6408515.1"/>
    </source>
</evidence>
<protein>
    <submittedName>
        <fullName evidence="6">AarF/ABC1/UbiB kinase family protein</fullName>
    </submittedName>
</protein>
<evidence type="ECO:0000256" key="2">
    <source>
        <dbReference type="ARBA" id="ARBA00022679"/>
    </source>
</evidence>
<dbReference type="InterPro" id="IPR011009">
    <property type="entry name" value="Kinase-like_dom_sf"/>
</dbReference>
<keyword evidence="4" id="KW-0067">ATP-binding</keyword>
<dbReference type="InterPro" id="IPR051409">
    <property type="entry name" value="Atypical_kinase_ADCK"/>
</dbReference>
<evidence type="ECO:0000256" key="1">
    <source>
        <dbReference type="ARBA" id="ARBA00009670"/>
    </source>
</evidence>
<accession>A0ABT1CSI1</accession>
<evidence type="ECO:0000259" key="5">
    <source>
        <dbReference type="Pfam" id="PF03109"/>
    </source>
</evidence>
<dbReference type="InterPro" id="IPR004147">
    <property type="entry name" value="ABC1_dom"/>
</dbReference>
<dbReference type="SUPFAM" id="SSF56112">
    <property type="entry name" value="Protein kinase-like (PK-like)"/>
    <property type="match status" value="1"/>
</dbReference>
<feature type="domain" description="ABC1 atypical kinase-like" evidence="5">
    <location>
        <begin position="89"/>
        <end position="329"/>
    </location>
</feature>
<evidence type="ECO:0000256" key="3">
    <source>
        <dbReference type="ARBA" id="ARBA00022741"/>
    </source>
</evidence>
<dbReference type="Proteomes" id="UP001320715">
    <property type="component" value="Unassembled WGS sequence"/>
</dbReference>
<keyword evidence="7" id="KW-1185">Reference proteome</keyword>
<name>A0ABT1CSI1_9HYPH</name>
<gene>
    <name evidence="6" type="ORF">GTW23_10055</name>
</gene>
<keyword evidence="2" id="KW-0808">Transferase</keyword>
<dbReference type="PANTHER" id="PTHR43851">
    <property type="match status" value="1"/>
</dbReference>
<dbReference type="Pfam" id="PF03109">
    <property type="entry name" value="ABC1"/>
    <property type="match status" value="1"/>
</dbReference>
<dbReference type="CDD" id="cd13970">
    <property type="entry name" value="ABC1_ADCK3"/>
    <property type="match status" value="1"/>
</dbReference>
<evidence type="ECO:0000313" key="7">
    <source>
        <dbReference type="Proteomes" id="UP001320715"/>
    </source>
</evidence>
<dbReference type="GO" id="GO:0016301">
    <property type="term" value="F:kinase activity"/>
    <property type="evidence" value="ECO:0007669"/>
    <property type="project" value="UniProtKB-KW"/>
</dbReference>
<dbReference type="InterPro" id="IPR034646">
    <property type="entry name" value="ADCK3_dom"/>
</dbReference>
<sequence length="440" mass="48828">MPSHRLARLAGLGALTAGIATRTMLEGARRLSRGELPKPSDLLLTPGNILRVSDELSRMRGAALKLGQLLSMDAGDFLPGELAGLLERLRADADFMPPRQLNSVLVTNWGPDWRKRFSRFETRPLAAASIGQVHRATTLDGRDLAIKVQYPGVAKSIDSDIANVISLFRLSGFAPPAPVLARLGAEARKQLHEEADYLREADNIRRYTEQLGGIEGFIVPVVQEDLSTDRVLTMSFVPGLPIDVATGQSQEVRNSILTRLARLALDELFAFGFVQTDPNFANYSYDPDSRTIGLLDFGAAKEVSPDMADLLRQLLAAGLEENHERLSELSVRLGLYSEQTSLRHRELIDQTIRLVFEAVLASPSFDFANDQLLHRLRAMGTELALDPGFDQIPPIDVLYLQRKAAGLYLLGRRLRAQLPLRDILEEYVHEPVPERSVRKD</sequence>
<comment type="similarity">
    <text evidence="1">Belongs to the protein kinase superfamily. ADCK protein kinase family.</text>
</comment>
<dbReference type="PANTHER" id="PTHR43851:SF3">
    <property type="entry name" value="COENZYME Q8"/>
    <property type="match status" value="1"/>
</dbReference>
<reference evidence="6 7" key="1">
    <citation type="submission" date="2020-01" db="EMBL/GenBank/DDBJ databases">
        <title>Genomes of bacteria type strains.</title>
        <authorList>
            <person name="Chen J."/>
            <person name="Zhu S."/>
            <person name="Yang J."/>
        </authorList>
    </citation>
    <scope>NUCLEOTIDE SEQUENCE [LARGE SCALE GENOMIC DNA]</scope>
    <source>
        <strain evidence="6 7">DSM 16655</strain>
    </source>
</reference>
<keyword evidence="6" id="KW-0418">Kinase</keyword>
<dbReference type="RefSeq" id="WP_252915649.1">
    <property type="nucleotide sequence ID" value="NZ_JAAAML010000002.1"/>
</dbReference>
<organism evidence="6 7">
    <name type="scientific">Hoeflea alexandrii</name>
    <dbReference type="NCBI Taxonomy" id="288436"/>
    <lineage>
        <taxon>Bacteria</taxon>
        <taxon>Pseudomonadati</taxon>
        <taxon>Pseudomonadota</taxon>
        <taxon>Alphaproteobacteria</taxon>
        <taxon>Hyphomicrobiales</taxon>
        <taxon>Rhizobiaceae</taxon>
        <taxon>Hoeflea</taxon>
    </lineage>
</organism>
<dbReference type="EMBL" id="JAAAML010000002">
    <property type="protein sequence ID" value="MCO6408515.1"/>
    <property type="molecule type" value="Genomic_DNA"/>
</dbReference>
<proteinExistence type="inferred from homology"/>
<keyword evidence="3" id="KW-0547">Nucleotide-binding</keyword>
<evidence type="ECO:0000256" key="4">
    <source>
        <dbReference type="ARBA" id="ARBA00022840"/>
    </source>
</evidence>